<evidence type="ECO:0000256" key="1">
    <source>
        <dbReference type="SAM" id="Phobius"/>
    </source>
</evidence>
<dbReference type="RefSeq" id="WP_205185206.1">
    <property type="nucleotide sequence ID" value="NZ_JAFBFC010000002.1"/>
</dbReference>
<keyword evidence="1" id="KW-0812">Transmembrane</keyword>
<evidence type="ECO:0000313" key="3">
    <source>
        <dbReference type="EMBL" id="MBM7702345.1"/>
    </source>
</evidence>
<dbReference type="PANTHER" id="PTHR43681">
    <property type="entry name" value="TRANSMEMBRANE GTPASE FZO"/>
    <property type="match status" value="1"/>
</dbReference>
<evidence type="ECO:0000313" key="4">
    <source>
        <dbReference type="Proteomes" id="UP000809829"/>
    </source>
</evidence>
<dbReference type="SUPFAM" id="SSF52540">
    <property type="entry name" value="P-loop containing nucleoside triphosphate hydrolases"/>
    <property type="match status" value="1"/>
</dbReference>
<gene>
    <name evidence="3" type="ORF">JOC83_001179</name>
</gene>
<comment type="caution">
    <text evidence="3">The sequence shown here is derived from an EMBL/GenBank/DDBJ whole genome shotgun (WGS) entry which is preliminary data.</text>
</comment>
<dbReference type="InterPro" id="IPR051943">
    <property type="entry name" value="TRAFAC_Dynamin-like_GTPase"/>
</dbReference>
<keyword evidence="4" id="KW-1185">Reference proteome</keyword>
<dbReference type="CDD" id="cd09912">
    <property type="entry name" value="DLP_2"/>
    <property type="match status" value="1"/>
</dbReference>
<proteinExistence type="predicted"/>
<dbReference type="Proteomes" id="UP000809829">
    <property type="component" value="Unassembled WGS sequence"/>
</dbReference>
<organism evidence="3 4">
    <name type="scientific">Priestia iocasae</name>
    <dbReference type="NCBI Taxonomy" id="2291674"/>
    <lineage>
        <taxon>Bacteria</taxon>
        <taxon>Bacillati</taxon>
        <taxon>Bacillota</taxon>
        <taxon>Bacilli</taxon>
        <taxon>Bacillales</taxon>
        <taxon>Bacillaceae</taxon>
        <taxon>Priestia</taxon>
    </lineage>
</organism>
<evidence type="ECO:0000259" key="2">
    <source>
        <dbReference type="PROSITE" id="PS51718"/>
    </source>
</evidence>
<dbReference type="EMBL" id="JAFBFC010000002">
    <property type="protein sequence ID" value="MBM7702345.1"/>
    <property type="molecule type" value="Genomic_DNA"/>
</dbReference>
<dbReference type="Gene3D" id="3.40.50.300">
    <property type="entry name" value="P-loop containing nucleotide triphosphate hydrolases"/>
    <property type="match status" value="1"/>
</dbReference>
<feature type="transmembrane region" description="Helical" evidence="1">
    <location>
        <begin position="463"/>
        <end position="492"/>
    </location>
</feature>
<dbReference type="PANTHER" id="PTHR43681:SF1">
    <property type="entry name" value="SARCALUMENIN"/>
    <property type="match status" value="1"/>
</dbReference>
<accession>A0ABS2QSA7</accession>
<sequence length="593" mass="68365">MQIVTNSKRELLELVKEANLIAEDLSYKMHGDSLDVLNKDMEEDVFMIVTVGEFNNGKSTFLNALLGEDVLPTGITPTTATINAITWGDKREFQVHKVNSKAEQPTKRIEDLNQFIASSDFNPKEIEYLKIFNPSAVLKDKMVLVDTPGLNDINTIRSNVTYQFIPRADVIFFIVNISAPLRKTEYTFLSETLLKQGLDRIIFIANFIDRIEEEEDEVNEVLIDIQNRIKASSGLKQVDVFPLSAYEALTGKLDNDEELIRISGITAIEERMKQLCQSGSRSEEKTIRYKTRLMHSLNELLEHIREKQVILQKEASELNGDLDRLLEWKGKQKDRDQMLHTYIDNRKAEIVIMVRKSIDHLFEQVNDEVEEKIQFYNGSEMNEFLKSHISSFIKRRLKQWIEGYSDKIHILLGKLETEISTGLTRSFQEEVKINSFRAYHISSDQDIHFEDRDTMDPIVTSGLLVGGISSLAMILGGPILIPIIGMAGLPFIQKKLLKQQLETIKPEVISEARKQLYVVKQSFSESIERYIHNSIEKITQATMDEFNYKSRRVEQNIEFELKHKRENIHAQNEQKKQLLQAETRVGDLINKLN</sequence>
<dbReference type="InterPro" id="IPR045063">
    <property type="entry name" value="Dynamin_N"/>
</dbReference>
<dbReference type="InterPro" id="IPR030381">
    <property type="entry name" value="G_DYNAMIN_dom"/>
</dbReference>
<dbReference type="PROSITE" id="PS51718">
    <property type="entry name" value="G_DYNAMIN_2"/>
    <property type="match status" value="1"/>
</dbReference>
<keyword evidence="1" id="KW-1133">Transmembrane helix</keyword>
<reference evidence="3 4" key="1">
    <citation type="submission" date="2021-01" db="EMBL/GenBank/DDBJ databases">
        <title>Genomic Encyclopedia of Type Strains, Phase IV (KMG-IV): sequencing the most valuable type-strain genomes for metagenomic binning, comparative biology and taxonomic classification.</title>
        <authorList>
            <person name="Goeker M."/>
        </authorList>
    </citation>
    <scope>NUCLEOTIDE SEQUENCE [LARGE SCALE GENOMIC DNA]</scope>
    <source>
        <strain evidence="3 4">DSM 104297</strain>
    </source>
</reference>
<dbReference type="Pfam" id="PF00350">
    <property type="entry name" value="Dynamin_N"/>
    <property type="match status" value="1"/>
</dbReference>
<protein>
    <submittedName>
        <fullName evidence="3">GTPase</fullName>
    </submittedName>
</protein>
<keyword evidence="1" id="KW-0472">Membrane</keyword>
<name>A0ABS2QSA7_9BACI</name>
<feature type="domain" description="Dynamin-type G" evidence="2">
    <location>
        <begin position="42"/>
        <end position="284"/>
    </location>
</feature>
<dbReference type="InterPro" id="IPR027417">
    <property type="entry name" value="P-loop_NTPase"/>
</dbReference>